<gene>
    <name evidence="1" type="ORF">MSAN_02377500</name>
</gene>
<name>A0A8H6X549_9AGAR</name>
<proteinExistence type="predicted"/>
<dbReference type="OrthoDB" id="3038000at2759"/>
<organism evidence="1 2">
    <name type="scientific">Mycena sanguinolenta</name>
    <dbReference type="NCBI Taxonomy" id="230812"/>
    <lineage>
        <taxon>Eukaryota</taxon>
        <taxon>Fungi</taxon>
        <taxon>Dikarya</taxon>
        <taxon>Basidiomycota</taxon>
        <taxon>Agaricomycotina</taxon>
        <taxon>Agaricomycetes</taxon>
        <taxon>Agaricomycetidae</taxon>
        <taxon>Agaricales</taxon>
        <taxon>Marasmiineae</taxon>
        <taxon>Mycenaceae</taxon>
        <taxon>Mycena</taxon>
    </lineage>
</organism>
<evidence type="ECO:0000313" key="2">
    <source>
        <dbReference type="Proteomes" id="UP000623467"/>
    </source>
</evidence>
<protein>
    <submittedName>
        <fullName evidence="1">Kinase-like protein</fullName>
    </submittedName>
</protein>
<dbReference type="GO" id="GO:0016301">
    <property type="term" value="F:kinase activity"/>
    <property type="evidence" value="ECO:0007669"/>
    <property type="project" value="UniProtKB-KW"/>
</dbReference>
<dbReference type="AlphaFoldDB" id="A0A8H6X549"/>
<dbReference type="EMBL" id="JACAZH010000048">
    <property type="protein sequence ID" value="KAF7334327.1"/>
    <property type="molecule type" value="Genomic_DNA"/>
</dbReference>
<dbReference type="Proteomes" id="UP000623467">
    <property type="component" value="Unassembled WGS sequence"/>
</dbReference>
<keyword evidence="1" id="KW-0418">Kinase</keyword>
<keyword evidence="2" id="KW-1185">Reference proteome</keyword>
<accession>A0A8H6X549</accession>
<keyword evidence="1" id="KW-0808">Transferase</keyword>
<comment type="caution">
    <text evidence="1">The sequence shown here is derived from an EMBL/GenBank/DDBJ whole genome shotgun (WGS) entry which is preliminary data.</text>
</comment>
<sequence>MSHDVFTPLSFGGKKLCTRRLFLSCFPPSPLMDLQPHSEPESVVVSTANNADSAAYAGAFFPRATGFNICGGVFTSNVTNNLYNPSPEQPSAFRTVLLGDVNLIKEFKEMRSSPQSSLVGRQTPKASVRRVYAAKLEGRQSGHMTVTVYEGDGAQEAWNQHLANYEAIRHPNIMQLYGLVNTRRLRGMVFHDELIPYRQFLHRFEYSPILTMYIMAYCTTEFREAANYISDIFRKPLIEYSDPPLRRSTRQTDAELLGPL</sequence>
<evidence type="ECO:0000313" key="1">
    <source>
        <dbReference type="EMBL" id="KAF7334327.1"/>
    </source>
</evidence>
<reference evidence="1" key="1">
    <citation type="submission" date="2020-05" db="EMBL/GenBank/DDBJ databases">
        <title>Mycena genomes resolve the evolution of fungal bioluminescence.</title>
        <authorList>
            <person name="Tsai I.J."/>
        </authorList>
    </citation>
    <scope>NUCLEOTIDE SEQUENCE</scope>
    <source>
        <strain evidence="1">160909Yilan</strain>
    </source>
</reference>